<dbReference type="FunFam" id="2.10.110.10:FF:000008">
    <property type="entry name" value="Paxillin isoform 1"/>
    <property type="match status" value="1"/>
</dbReference>
<evidence type="ECO:0000256" key="9">
    <source>
        <dbReference type="PROSITE-ProRule" id="PRU00125"/>
    </source>
</evidence>
<keyword evidence="3" id="KW-0963">Cytoplasm</keyword>
<evidence type="ECO:0000256" key="10">
    <source>
        <dbReference type="SAM" id="MobiDB-lite"/>
    </source>
</evidence>
<evidence type="ECO:0000256" key="1">
    <source>
        <dbReference type="ARBA" id="ARBA00004282"/>
    </source>
</evidence>
<dbReference type="STRING" id="10195.A0A3M7QAH2"/>
<dbReference type="GO" id="GO:0001725">
    <property type="term" value="C:stress fiber"/>
    <property type="evidence" value="ECO:0007669"/>
    <property type="project" value="TreeGrafter"/>
</dbReference>
<gene>
    <name evidence="12" type="ORF">BpHYR1_002895</name>
</gene>
<dbReference type="AlphaFoldDB" id="A0A3M7QAH2"/>
<evidence type="ECO:0000256" key="6">
    <source>
        <dbReference type="ARBA" id="ARBA00022833"/>
    </source>
</evidence>
<dbReference type="PROSITE" id="PS50023">
    <property type="entry name" value="LIM_DOMAIN_2"/>
    <property type="match status" value="1"/>
</dbReference>
<evidence type="ECO:0000256" key="8">
    <source>
        <dbReference type="ARBA" id="ARBA00023038"/>
    </source>
</evidence>
<dbReference type="PANTHER" id="PTHR24214:SF62">
    <property type="entry name" value="LEUPAXIN"/>
    <property type="match status" value="1"/>
</dbReference>
<dbReference type="Pfam" id="PF00412">
    <property type="entry name" value="LIM"/>
    <property type="match status" value="1"/>
</dbReference>
<evidence type="ECO:0000256" key="7">
    <source>
        <dbReference type="ARBA" id="ARBA00022949"/>
    </source>
</evidence>
<feature type="region of interest" description="Disordered" evidence="10">
    <location>
        <begin position="52"/>
        <end position="80"/>
    </location>
</feature>
<dbReference type="GO" id="GO:0030036">
    <property type="term" value="P:actin cytoskeleton organization"/>
    <property type="evidence" value="ECO:0007669"/>
    <property type="project" value="TreeGrafter"/>
</dbReference>
<evidence type="ECO:0000256" key="2">
    <source>
        <dbReference type="ARBA" id="ARBA00004496"/>
    </source>
</evidence>
<dbReference type="GO" id="GO:0031941">
    <property type="term" value="C:filamentous actin"/>
    <property type="evidence" value="ECO:0007669"/>
    <property type="project" value="TreeGrafter"/>
</dbReference>
<dbReference type="GO" id="GO:0061061">
    <property type="term" value="P:muscle structure development"/>
    <property type="evidence" value="ECO:0007669"/>
    <property type="project" value="TreeGrafter"/>
</dbReference>
<keyword evidence="5" id="KW-0677">Repeat</keyword>
<dbReference type="Gene3D" id="2.10.110.10">
    <property type="entry name" value="Cysteine Rich Protein"/>
    <property type="match status" value="1"/>
</dbReference>
<dbReference type="EMBL" id="REGN01006738">
    <property type="protein sequence ID" value="RNA08467.1"/>
    <property type="molecule type" value="Genomic_DNA"/>
</dbReference>
<dbReference type="GO" id="GO:0005912">
    <property type="term" value="C:adherens junction"/>
    <property type="evidence" value="ECO:0007669"/>
    <property type="project" value="TreeGrafter"/>
</dbReference>
<evidence type="ECO:0000259" key="11">
    <source>
        <dbReference type="PROSITE" id="PS50023"/>
    </source>
</evidence>
<keyword evidence="8 9" id="KW-0440">LIM domain</keyword>
<proteinExistence type="predicted"/>
<keyword evidence="13" id="KW-1185">Reference proteome</keyword>
<feature type="domain" description="LIM zinc-binding" evidence="11">
    <location>
        <begin position="112"/>
        <end position="171"/>
    </location>
</feature>
<feature type="compositionally biased region" description="Low complexity" evidence="10">
    <location>
        <begin position="53"/>
        <end position="73"/>
    </location>
</feature>
<name>A0A3M7QAH2_BRAPC</name>
<dbReference type="InterPro" id="IPR050604">
    <property type="entry name" value="PDZ-LIM_domain"/>
</dbReference>
<dbReference type="GO" id="GO:0030018">
    <property type="term" value="C:Z disc"/>
    <property type="evidence" value="ECO:0007669"/>
    <property type="project" value="TreeGrafter"/>
</dbReference>
<evidence type="ECO:0000256" key="4">
    <source>
        <dbReference type="ARBA" id="ARBA00022723"/>
    </source>
</evidence>
<keyword evidence="4 9" id="KW-0479">Metal-binding</keyword>
<accession>A0A3M7QAH2</accession>
<dbReference type="GO" id="GO:0046872">
    <property type="term" value="F:metal ion binding"/>
    <property type="evidence" value="ECO:0007669"/>
    <property type="project" value="UniProtKB-KW"/>
</dbReference>
<dbReference type="GO" id="GO:0051371">
    <property type="term" value="F:muscle alpha-actinin binding"/>
    <property type="evidence" value="ECO:0007669"/>
    <property type="project" value="TreeGrafter"/>
</dbReference>
<dbReference type="GO" id="GO:0007507">
    <property type="term" value="P:heart development"/>
    <property type="evidence" value="ECO:0007669"/>
    <property type="project" value="TreeGrafter"/>
</dbReference>
<evidence type="ECO:0000256" key="3">
    <source>
        <dbReference type="ARBA" id="ARBA00022490"/>
    </source>
</evidence>
<keyword evidence="6 9" id="KW-0862">Zinc</keyword>
<organism evidence="12 13">
    <name type="scientific">Brachionus plicatilis</name>
    <name type="common">Marine rotifer</name>
    <name type="synonym">Brachionus muelleri</name>
    <dbReference type="NCBI Taxonomy" id="10195"/>
    <lineage>
        <taxon>Eukaryota</taxon>
        <taxon>Metazoa</taxon>
        <taxon>Spiralia</taxon>
        <taxon>Gnathifera</taxon>
        <taxon>Rotifera</taxon>
        <taxon>Eurotatoria</taxon>
        <taxon>Monogononta</taxon>
        <taxon>Pseudotrocha</taxon>
        <taxon>Ploima</taxon>
        <taxon>Brachionidae</taxon>
        <taxon>Brachionus</taxon>
    </lineage>
</organism>
<dbReference type="SMART" id="SM00132">
    <property type="entry name" value="LIM"/>
    <property type="match status" value="1"/>
</dbReference>
<evidence type="ECO:0000256" key="5">
    <source>
        <dbReference type="ARBA" id="ARBA00022737"/>
    </source>
</evidence>
<dbReference type="InterPro" id="IPR001781">
    <property type="entry name" value="Znf_LIM"/>
</dbReference>
<evidence type="ECO:0000313" key="13">
    <source>
        <dbReference type="Proteomes" id="UP000276133"/>
    </source>
</evidence>
<reference evidence="12 13" key="1">
    <citation type="journal article" date="2018" name="Sci. Rep.">
        <title>Genomic signatures of local adaptation to the degree of environmental predictability in rotifers.</title>
        <authorList>
            <person name="Franch-Gras L."/>
            <person name="Hahn C."/>
            <person name="Garcia-Roger E.M."/>
            <person name="Carmona M.J."/>
            <person name="Serra M."/>
            <person name="Gomez A."/>
        </authorList>
    </citation>
    <scope>NUCLEOTIDE SEQUENCE [LARGE SCALE GENOMIC DNA]</scope>
    <source>
        <strain evidence="12">HYR1</strain>
    </source>
</reference>
<dbReference type="OrthoDB" id="15567at2759"/>
<dbReference type="PANTHER" id="PTHR24214">
    <property type="entry name" value="PDZ AND LIM DOMAIN PROTEIN ZASP"/>
    <property type="match status" value="1"/>
</dbReference>
<comment type="caution">
    <text evidence="12">The sequence shown here is derived from an EMBL/GenBank/DDBJ whole genome shotgun (WGS) entry which is preliminary data.</text>
</comment>
<dbReference type="GO" id="GO:0003779">
    <property type="term" value="F:actin binding"/>
    <property type="evidence" value="ECO:0007669"/>
    <property type="project" value="TreeGrafter"/>
</dbReference>
<dbReference type="PROSITE" id="PS00478">
    <property type="entry name" value="LIM_DOMAIN_1"/>
    <property type="match status" value="1"/>
</dbReference>
<dbReference type="Proteomes" id="UP000276133">
    <property type="component" value="Unassembled WGS sequence"/>
</dbReference>
<keyword evidence="7" id="KW-0965">Cell junction</keyword>
<evidence type="ECO:0000313" key="12">
    <source>
        <dbReference type="EMBL" id="RNA08467.1"/>
    </source>
</evidence>
<dbReference type="SUPFAM" id="SSF57716">
    <property type="entry name" value="Glucocorticoid receptor-like (DNA-binding domain)"/>
    <property type="match status" value="2"/>
</dbReference>
<comment type="subcellular location">
    <subcellularLocation>
        <location evidence="1">Cell junction</location>
    </subcellularLocation>
    <subcellularLocation>
        <location evidence="2">Cytoplasm</location>
    </subcellularLocation>
</comment>
<sequence>MNKNFIDKLNDFKNGHRAFSYLSDSSESVSDRHELVELDNLLEDLYHAKQTLSESNTSTSSGSSPAVSSPNSVVFRRQPPPNSITDAEKELQNLMTSLCKYKSNSRLDTDKNVCSKCKEPIVGQVITALGCLWHPEHFVCTHCHRSIGTSIFYEKDHKPYCEQDYFELFSPKCAACSHSIKDVNFF</sequence>
<protein>
    <submittedName>
        <fullName evidence="12">Paxillin isoform X2</fullName>
    </submittedName>
</protein>